<accession>A0A183FWH0</accession>
<feature type="region of interest" description="Disordered" evidence="1">
    <location>
        <begin position="1"/>
        <end position="42"/>
    </location>
</feature>
<dbReference type="AlphaFoldDB" id="A0A183FWH0"/>
<name>A0A183FWH0_HELPZ</name>
<reference evidence="2 3" key="1">
    <citation type="submission" date="2018-11" db="EMBL/GenBank/DDBJ databases">
        <authorList>
            <consortium name="Pathogen Informatics"/>
        </authorList>
    </citation>
    <scope>NUCLEOTIDE SEQUENCE [LARGE SCALE GENOMIC DNA]</scope>
</reference>
<sequence>MECAREAKKDGLRMSALSNDHPPIPSLKSDSKSPPTPSPVRLDCIAHSTLNLPPTPSPVRLTTRRRLHRSTTITINS</sequence>
<evidence type="ECO:0000256" key="1">
    <source>
        <dbReference type="SAM" id="MobiDB-lite"/>
    </source>
</evidence>
<keyword evidence="3" id="KW-1185">Reference proteome</keyword>
<reference evidence="4" key="2">
    <citation type="submission" date="2019-09" db="UniProtKB">
        <authorList>
            <consortium name="WormBaseParasite"/>
        </authorList>
    </citation>
    <scope>IDENTIFICATION</scope>
</reference>
<accession>A0A3P7Z0K6</accession>
<evidence type="ECO:0000313" key="2">
    <source>
        <dbReference type="EMBL" id="VDO93601.1"/>
    </source>
</evidence>
<dbReference type="WBParaSite" id="HPBE_0001278101-mRNA-1">
    <property type="protein sequence ID" value="HPBE_0001278101-mRNA-1"/>
    <property type="gene ID" value="HPBE_0001278101"/>
</dbReference>
<proteinExistence type="predicted"/>
<feature type="compositionally biased region" description="Basic and acidic residues" evidence="1">
    <location>
        <begin position="1"/>
        <end position="12"/>
    </location>
</feature>
<dbReference type="EMBL" id="UZAH01027637">
    <property type="protein sequence ID" value="VDO93601.1"/>
    <property type="molecule type" value="Genomic_DNA"/>
</dbReference>
<protein>
    <submittedName>
        <fullName evidence="2 4">Uncharacterized protein</fullName>
    </submittedName>
</protein>
<evidence type="ECO:0000313" key="4">
    <source>
        <dbReference type="WBParaSite" id="HPBE_0001278101-mRNA-1"/>
    </source>
</evidence>
<gene>
    <name evidence="2" type="ORF">HPBE_LOCUS12782</name>
</gene>
<evidence type="ECO:0000313" key="3">
    <source>
        <dbReference type="Proteomes" id="UP000050761"/>
    </source>
</evidence>
<organism evidence="3 4">
    <name type="scientific">Heligmosomoides polygyrus</name>
    <name type="common">Parasitic roundworm</name>
    <dbReference type="NCBI Taxonomy" id="6339"/>
    <lineage>
        <taxon>Eukaryota</taxon>
        <taxon>Metazoa</taxon>
        <taxon>Ecdysozoa</taxon>
        <taxon>Nematoda</taxon>
        <taxon>Chromadorea</taxon>
        <taxon>Rhabditida</taxon>
        <taxon>Rhabditina</taxon>
        <taxon>Rhabditomorpha</taxon>
        <taxon>Strongyloidea</taxon>
        <taxon>Heligmosomidae</taxon>
        <taxon>Heligmosomoides</taxon>
    </lineage>
</organism>
<dbReference type="Proteomes" id="UP000050761">
    <property type="component" value="Unassembled WGS sequence"/>
</dbReference>